<reference evidence="1" key="1">
    <citation type="submission" date="2020-11" db="EMBL/GenBank/DDBJ databases">
        <title>Kefir isolates.</title>
        <authorList>
            <person name="Marcisauskas S."/>
            <person name="Kim Y."/>
            <person name="Blasche S."/>
        </authorList>
    </citation>
    <scope>NUCLEOTIDE SEQUENCE</scope>
    <source>
        <strain evidence="1">Olga-1</strain>
    </source>
</reference>
<gene>
    <name evidence="1" type="ORF">C6P40_003618</name>
</gene>
<sequence length="123" mass="14191">MNLICQLDEIEKTHNVGHVSDNVYYLDMENLNKTRDEILPNLTHKFLDNTPKVNLAEGIFTVNSVNFDKIHLEMVNAPDNQFFKLHCALGHMHWKNMKALGFYIPTKSLSIIQDCFWSLVSGL</sequence>
<proteinExistence type="predicted"/>
<evidence type="ECO:0000313" key="1">
    <source>
        <dbReference type="EMBL" id="KAG0686665.1"/>
    </source>
</evidence>
<comment type="caution">
    <text evidence="1">The sequence shown here is derived from an EMBL/GenBank/DDBJ whole genome shotgun (WGS) entry which is preliminary data.</text>
</comment>
<keyword evidence="2" id="KW-1185">Reference proteome</keyword>
<accession>A0A9P6WGE3</accession>
<dbReference type="EMBL" id="PUHW01000413">
    <property type="protein sequence ID" value="KAG0686665.1"/>
    <property type="molecule type" value="Genomic_DNA"/>
</dbReference>
<organism evidence="1 2">
    <name type="scientific">Pichia californica</name>
    <dbReference type="NCBI Taxonomy" id="460514"/>
    <lineage>
        <taxon>Eukaryota</taxon>
        <taxon>Fungi</taxon>
        <taxon>Dikarya</taxon>
        <taxon>Ascomycota</taxon>
        <taxon>Saccharomycotina</taxon>
        <taxon>Pichiomycetes</taxon>
        <taxon>Pichiales</taxon>
        <taxon>Pichiaceae</taxon>
        <taxon>Pichia</taxon>
    </lineage>
</organism>
<name>A0A9P6WGE3_9ASCO</name>
<evidence type="ECO:0000313" key="2">
    <source>
        <dbReference type="Proteomes" id="UP000697127"/>
    </source>
</evidence>
<dbReference type="Proteomes" id="UP000697127">
    <property type="component" value="Unassembled WGS sequence"/>
</dbReference>
<dbReference type="InterPro" id="IPR036234">
    <property type="entry name" value="SA_I/II_PAC_V_sf"/>
</dbReference>
<dbReference type="SUPFAM" id="SSF74914">
    <property type="entry name" value="V-region of surface antigen I/II (SA I/II, PAC)"/>
    <property type="match status" value="1"/>
</dbReference>
<dbReference type="AlphaFoldDB" id="A0A9P6WGE3"/>
<protein>
    <submittedName>
        <fullName evidence="1">Uncharacterized protein</fullName>
    </submittedName>
</protein>